<dbReference type="AlphaFoldDB" id="A0A2I2G0T0"/>
<proteinExistence type="predicted"/>
<dbReference type="GeneID" id="36555499"/>
<evidence type="ECO:0000313" key="2">
    <source>
        <dbReference type="EMBL" id="PLB46490.1"/>
    </source>
</evidence>
<feature type="region of interest" description="Disordered" evidence="1">
    <location>
        <begin position="13"/>
        <end position="32"/>
    </location>
</feature>
<accession>A0A2I2G0T0</accession>
<evidence type="ECO:0000313" key="3">
    <source>
        <dbReference type="Proteomes" id="UP000234275"/>
    </source>
</evidence>
<dbReference type="VEuPathDB" id="FungiDB:P170DRAFT_427808"/>
<dbReference type="OrthoDB" id="47375at2759"/>
<protein>
    <submittedName>
        <fullName evidence="2">Uncharacterized protein</fullName>
    </submittedName>
</protein>
<dbReference type="RefSeq" id="XP_024701792.1">
    <property type="nucleotide sequence ID" value="XM_024847800.1"/>
</dbReference>
<sequence>MLEFARGTRAIQQNKWPRGGLRAPATSSGTPSPYGDDWDMLWLGFCGIDSREGERRFYIIPDDPTVPPVPRREDFKHPLLADNSQMQQARIVFDAVGGVCTSGFAVTCDAARKILAQLSMSPLNEPVDVAYGAMCDYKGPEDNFCCLAPYPPLISSWRQTGSSERDSDIYYTGDEWHEAYSEGIVYSTMLNAQRLANGERTFLAQWEEAEPLEIDPSDFVSPRGFLYEREIPDSRPTISNSVIPVDSTVTLGYTDSSVVSAAPSPTSIRHRSLNEDYL</sequence>
<reference evidence="2 3" key="1">
    <citation type="submission" date="2016-12" db="EMBL/GenBank/DDBJ databases">
        <title>The genomes of Aspergillus section Nigri reveals drivers in fungal speciation.</title>
        <authorList>
            <consortium name="DOE Joint Genome Institute"/>
            <person name="Vesth T.C."/>
            <person name="Nybo J."/>
            <person name="Theobald S."/>
            <person name="Brandl J."/>
            <person name="Frisvad J.C."/>
            <person name="Nielsen K.F."/>
            <person name="Lyhne E.K."/>
            <person name="Kogle M.E."/>
            <person name="Kuo A."/>
            <person name="Riley R."/>
            <person name="Clum A."/>
            <person name="Nolan M."/>
            <person name="Lipzen A."/>
            <person name="Salamov A."/>
            <person name="Henrissat B."/>
            <person name="Wiebenga A."/>
            <person name="De Vries R.P."/>
            <person name="Grigoriev I.V."/>
            <person name="Mortensen U.H."/>
            <person name="Andersen M.R."/>
            <person name="Baker S.E."/>
        </authorList>
    </citation>
    <scope>NUCLEOTIDE SEQUENCE [LARGE SCALE GENOMIC DNA]</scope>
    <source>
        <strain evidence="2 3">IBT 23096</strain>
    </source>
</reference>
<dbReference type="Proteomes" id="UP000234275">
    <property type="component" value="Unassembled WGS sequence"/>
</dbReference>
<organism evidence="2 3">
    <name type="scientific">Aspergillus steynii IBT 23096</name>
    <dbReference type="NCBI Taxonomy" id="1392250"/>
    <lineage>
        <taxon>Eukaryota</taxon>
        <taxon>Fungi</taxon>
        <taxon>Dikarya</taxon>
        <taxon>Ascomycota</taxon>
        <taxon>Pezizomycotina</taxon>
        <taxon>Eurotiomycetes</taxon>
        <taxon>Eurotiomycetidae</taxon>
        <taxon>Eurotiales</taxon>
        <taxon>Aspergillaceae</taxon>
        <taxon>Aspergillus</taxon>
        <taxon>Aspergillus subgen. Circumdati</taxon>
    </lineage>
</organism>
<evidence type="ECO:0000256" key="1">
    <source>
        <dbReference type="SAM" id="MobiDB-lite"/>
    </source>
</evidence>
<keyword evidence="3" id="KW-1185">Reference proteome</keyword>
<dbReference type="EMBL" id="MSFO01000006">
    <property type="protein sequence ID" value="PLB46490.1"/>
    <property type="molecule type" value="Genomic_DNA"/>
</dbReference>
<gene>
    <name evidence="2" type="ORF">P170DRAFT_427808</name>
</gene>
<name>A0A2I2G0T0_9EURO</name>
<comment type="caution">
    <text evidence="2">The sequence shown here is derived from an EMBL/GenBank/DDBJ whole genome shotgun (WGS) entry which is preliminary data.</text>
</comment>